<dbReference type="InterPro" id="IPR036179">
    <property type="entry name" value="Ig-like_dom_sf"/>
</dbReference>
<evidence type="ECO:0000256" key="8">
    <source>
        <dbReference type="ARBA" id="ARBA00023040"/>
    </source>
</evidence>
<feature type="domain" description="GAIN-B" evidence="16">
    <location>
        <begin position="566"/>
        <end position="741"/>
    </location>
</feature>
<feature type="domain" description="G-protein coupled receptors family 2 profile 1" evidence="17">
    <location>
        <begin position="322"/>
        <end position="419"/>
    </location>
</feature>
<keyword evidence="10" id="KW-1015">Disulfide bond</keyword>
<feature type="region of interest" description="Disordered" evidence="14">
    <location>
        <begin position="1405"/>
        <end position="1452"/>
    </location>
</feature>
<dbReference type="KEGG" id="spu:762521"/>
<comment type="subcellular location">
    <subcellularLocation>
        <location evidence="1">Membrane</location>
        <topology evidence="1">Multi-pass membrane protein</topology>
    </subcellularLocation>
</comment>
<dbReference type="Pfam" id="PF13855">
    <property type="entry name" value="LRR_8"/>
    <property type="match status" value="1"/>
</dbReference>
<keyword evidence="3" id="KW-0433">Leucine-rich repeat</keyword>
<dbReference type="InterPro" id="IPR017981">
    <property type="entry name" value="GPCR_2-like_7TM"/>
</dbReference>
<feature type="transmembrane region" description="Helical" evidence="15">
    <location>
        <begin position="12"/>
        <end position="31"/>
    </location>
</feature>
<keyword evidence="11" id="KW-0675">Receptor</keyword>
<dbReference type="SUPFAM" id="SSF48726">
    <property type="entry name" value="Immunoglobulin"/>
    <property type="match status" value="1"/>
</dbReference>
<dbReference type="Gene3D" id="1.20.1070.10">
    <property type="entry name" value="Rhodopsin 7-helix transmembrane proteins"/>
    <property type="match status" value="1"/>
</dbReference>
<dbReference type="Pfam" id="PF26588">
    <property type="entry name" value="GAIN_ADGRA3"/>
    <property type="match status" value="1"/>
</dbReference>
<feature type="transmembrane region" description="Helical" evidence="15">
    <location>
        <begin position="1005"/>
        <end position="1025"/>
    </location>
</feature>
<evidence type="ECO:0000259" key="16">
    <source>
        <dbReference type="PROSITE" id="PS50221"/>
    </source>
</evidence>
<dbReference type="InterPro" id="IPR036445">
    <property type="entry name" value="GPCR_2_extracell_dom_sf"/>
</dbReference>
<dbReference type="InterPro" id="IPR051963">
    <property type="entry name" value="Adhesion_GPCR_A"/>
</dbReference>
<feature type="transmembrane region" description="Helical" evidence="15">
    <location>
        <begin position="791"/>
        <end position="810"/>
    </location>
</feature>
<reference evidence="20" key="2">
    <citation type="submission" date="2021-01" db="UniProtKB">
        <authorList>
            <consortium name="EnsemblMetazoa"/>
        </authorList>
    </citation>
    <scope>IDENTIFICATION</scope>
</reference>
<dbReference type="Gene3D" id="2.60.220.50">
    <property type="match status" value="1"/>
</dbReference>
<feature type="domain" description="G-protein coupled receptors family 2 profile 2" evidence="18">
    <location>
        <begin position="754"/>
        <end position="1059"/>
    </location>
</feature>
<dbReference type="PANTHER" id="PTHR45930:SF4">
    <property type="entry name" value="ADHESION G PROTEIN-COUPLED RECEPTOR A3"/>
    <property type="match status" value="1"/>
</dbReference>
<dbReference type="PANTHER" id="PTHR45930">
    <property type="entry name" value="G-PROTEIN COUPLED RECEPTOR 124-LIKE PROTEIN"/>
    <property type="match status" value="1"/>
</dbReference>
<keyword evidence="8" id="KW-0297">G-protein coupled receptor</keyword>
<dbReference type="PROSITE" id="PS50221">
    <property type="entry name" value="GAIN_B"/>
    <property type="match status" value="1"/>
</dbReference>
<evidence type="ECO:0000256" key="12">
    <source>
        <dbReference type="ARBA" id="ARBA00023224"/>
    </source>
</evidence>
<evidence type="ECO:0000256" key="4">
    <source>
        <dbReference type="ARBA" id="ARBA00022692"/>
    </source>
</evidence>
<dbReference type="PROSITE" id="PS50835">
    <property type="entry name" value="IG_LIKE"/>
    <property type="match status" value="1"/>
</dbReference>
<evidence type="ECO:0000256" key="9">
    <source>
        <dbReference type="ARBA" id="ARBA00023136"/>
    </source>
</evidence>
<evidence type="ECO:0000256" key="11">
    <source>
        <dbReference type="ARBA" id="ARBA00023170"/>
    </source>
</evidence>
<keyword evidence="4 15" id="KW-0812">Transmembrane</keyword>
<proteinExistence type="inferred from homology"/>
<feature type="transmembrane region" description="Helical" evidence="15">
    <location>
        <begin position="1031"/>
        <end position="1054"/>
    </location>
</feature>
<dbReference type="SMART" id="SM00369">
    <property type="entry name" value="LRR_TYP"/>
    <property type="match status" value="3"/>
</dbReference>
<feature type="region of interest" description="Disordered" evidence="14">
    <location>
        <begin position="1083"/>
        <end position="1204"/>
    </location>
</feature>
<keyword evidence="6" id="KW-0677">Repeat</keyword>
<feature type="compositionally biased region" description="Polar residues" evidence="14">
    <location>
        <begin position="1430"/>
        <end position="1443"/>
    </location>
</feature>
<feature type="transmembrane region" description="Helical" evidence="15">
    <location>
        <begin position="910"/>
        <end position="933"/>
    </location>
</feature>
<protein>
    <recommendedName>
        <fullName evidence="22">Adhesion G protein-coupled receptor A3</fullName>
    </recommendedName>
</protein>
<evidence type="ECO:0000256" key="5">
    <source>
        <dbReference type="ARBA" id="ARBA00022729"/>
    </source>
</evidence>
<dbReference type="RefSeq" id="XP_030841883.1">
    <property type="nucleotide sequence ID" value="XM_030986023.1"/>
</dbReference>
<evidence type="ECO:0000256" key="3">
    <source>
        <dbReference type="ARBA" id="ARBA00022614"/>
    </source>
</evidence>
<dbReference type="GeneID" id="762521"/>
<dbReference type="Proteomes" id="UP000007110">
    <property type="component" value="Unassembled WGS sequence"/>
</dbReference>
<dbReference type="InterPro" id="IPR001879">
    <property type="entry name" value="GPCR_2_extracellular_dom"/>
</dbReference>
<keyword evidence="7 15" id="KW-1133">Transmembrane helix</keyword>
<dbReference type="SUPFAM" id="SSF111418">
    <property type="entry name" value="Hormone receptor domain"/>
    <property type="match status" value="1"/>
</dbReference>
<feature type="transmembrane region" description="Helical" evidence="15">
    <location>
        <begin position="872"/>
        <end position="890"/>
    </location>
</feature>
<evidence type="ECO:0000259" key="18">
    <source>
        <dbReference type="PROSITE" id="PS50261"/>
    </source>
</evidence>
<dbReference type="InterPro" id="IPR000203">
    <property type="entry name" value="GPS"/>
</dbReference>
<dbReference type="GO" id="GO:0004930">
    <property type="term" value="F:G protein-coupled receptor activity"/>
    <property type="evidence" value="ECO:0007669"/>
    <property type="project" value="UniProtKB-KW"/>
</dbReference>
<dbReference type="InParanoid" id="A0A7M7NX94"/>
<dbReference type="InterPro" id="IPR007110">
    <property type="entry name" value="Ig-like_dom"/>
</dbReference>
<dbReference type="InterPro" id="IPR013783">
    <property type="entry name" value="Ig-like_fold"/>
</dbReference>
<dbReference type="InterPro" id="IPR057244">
    <property type="entry name" value="GAIN_B"/>
</dbReference>
<dbReference type="Pfam" id="PF00002">
    <property type="entry name" value="7tm_2"/>
    <property type="match status" value="1"/>
</dbReference>
<dbReference type="OrthoDB" id="10031018at2759"/>
<keyword evidence="5" id="KW-0732">Signal</keyword>
<feature type="domain" description="Ig-like" evidence="19">
    <location>
        <begin position="236"/>
        <end position="339"/>
    </location>
</feature>
<dbReference type="InterPro" id="IPR003591">
    <property type="entry name" value="Leu-rich_rpt_typical-subtyp"/>
</dbReference>
<dbReference type="SMART" id="SM00082">
    <property type="entry name" value="LRRCT"/>
    <property type="match status" value="1"/>
</dbReference>
<feature type="region of interest" description="Disordered" evidence="14">
    <location>
        <begin position="1329"/>
        <end position="1366"/>
    </location>
</feature>
<reference evidence="21" key="1">
    <citation type="submission" date="2015-02" db="EMBL/GenBank/DDBJ databases">
        <title>Genome sequencing for Strongylocentrotus purpuratus.</title>
        <authorList>
            <person name="Murali S."/>
            <person name="Liu Y."/>
            <person name="Vee V."/>
            <person name="English A."/>
            <person name="Wang M."/>
            <person name="Skinner E."/>
            <person name="Han Y."/>
            <person name="Muzny D.M."/>
            <person name="Worley K.C."/>
            <person name="Gibbs R.A."/>
        </authorList>
    </citation>
    <scope>NUCLEOTIDE SEQUENCE</scope>
</reference>
<dbReference type="Pfam" id="PF01825">
    <property type="entry name" value="GPS"/>
    <property type="match status" value="1"/>
</dbReference>
<evidence type="ECO:0000259" key="19">
    <source>
        <dbReference type="PROSITE" id="PS50835"/>
    </source>
</evidence>
<comment type="similarity">
    <text evidence="2">Belongs to the G-protein coupled receptor 2 family. Adhesion G-protein coupled receptor (ADGR) subfamily.</text>
</comment>
<dbReference type="GO" id="GO:0005886">
    <property type="term" value="C:plasma membrane"/>
    <property type="evidence" value="ECO:0000318"/>
    <property type="project" value="GO_Central"/>
</dbReference>
<feature type="transmembrane region" description="Helical" evidence="15">
    <location>
        <begin position="816"/>
        <end position="840"/>
    </location>
</feature>
<evidence type="ECO:0000256" key="15">
    <source>
        <dbReference type="SAM" id="Phobius"/>
    </source>
</evidence>
<evidence type="ECO:0000259" key="17">
    <source>
        <dbReference type="PROSITE" id="PS50227"/>
    </source>
</evidence>
<evidence type="ECO:0000256" key="10">
    <source>
        <dbReference type="ARBA" id="ARBA00023157"/>
    </source>
</evidence>
<feature type="compositionally biased region" description="Low complexity" evidence="14">
    <location>
        <begin position="1104"/>
        <end position="1120"/>
    </location>
</feature>
<keyword evidence="13" id="KW-0393">Immunoglobulin domain</keyword>
<dbReference type="PROSITE" id="PS50227">
    <property type="entry name" value="G_PROTEIN_RECEP_F2_3"/>
    <property type="match status" value="1"/>
</dbReference>
<feature type="compositionally biased region" description="Polar residues" evidence="14">
    <location>
        <begin position="1121"/>
        <end position="1156"/>
    </location>
</feature>
<dbReference type="PROSITE" id="PS50261">
    <property type="entry name" value="G_PROTEIN_RECEP_F2_4"/>
    <property type="match status" value="1"/>
</dbReference>
<dbReference type="SUPFAM" id="SSF81321">
    <property type="entry name" value="Family A G protein-coupled receptor-like"/>
    <property type="match status" value="1"/>
</dbReference>
<dbReference type="SUPFAM" id="SSF52058">
    <property type="entry name" value="L domain-like"/>
    <property type="match status" value="1"/>
</dbReference>
<dbReference type="InterPro" id="IPR058808">
    <property type="entry name" value="GAIN_ADGRA2/3"/>
</dbReference>
<keyword evidence="12" id="KW-0807">Transducer</keyword>
<evidence type="ECO:0000256" key="13">
    <source>
        <dbReference type="ARBA" id="ARBA00023319"/>
    </source>
</evidence>
<dbReference type="PROSITE" id="PS51450">
    <property type="entry name" value="LRR"/>
    <property type="match status" value="1"/>
</dbReference>
<sequence>MKTLIQNSHSCVVDIANISLFIAFVFSFGVLSQCRNLSRNSISYIEPRAFEGLTSLTVLDLSNNMLGSVNNTMFIGLSSLEELIFSHNQISTISQATFDRLTMLRRLEFASEYLVCDCKLDWIVKWKRNRTPKVKISDSTTCAVPESLAGNQVSSLKKAQLNCDFPLQMSRFEIRPSSDQVVFKGDLVDSPVYFPLQMSRFEIRPSRDQVVFKGDPEDRILLIPLLSFLFQRSDFPLQMSRFEIRPSSDQVVFKGDPISLECIATYLDETQQMVWLRNKKILESNASAGITIETHIMEEEALMTSTLTIQQITQSTGLWKMECQVMTGSGRGNTNVMMDLYVFGNINQSHNCQEEVTTNNKGTFQWQATIPDMTAEVPCPNGGGLHFSGGDPSRAKARRTCLEGGRWQTPQTEACDYADEATRMLEKIAMSSYRNASVALKAARRVEVQTADAHTFADKLKVVFVARFIEKIHQLTTKDLGQVMINIASNLMEVNSTLLAQSQIQDRSCSKVIDALEYFASNILQHGHGIEIEHYAPNIAVRAIKLPTTNTFSGMLCAAIVPGPGQLEDFSRQNVKCHMSNITSAQLDVTKGPIEASIQLPPTIFQGLTQGQRSAAGQTSSRPGVVLQFFVYKNGRLFPSLKTTAQGQMAISERAVTSMVVASKIENYNVVNLTDPVTLTFRPTNLGHSEAPVYWDVTSPGSHGEWKSEGCKIVMKTDNMTTVQCSHLTNFAILKDFSEPQGQYISGFWPAAALHPAIYIGSFILLILLFITLLTYVCFHSNIRMKRKCRHSLINICLAIMFLVVFYTGGIKWTEPILLCQIVGIGLHYFSICTLMWMVIQANNLRKALIRRNRPPLPPGESPPPPRPILRFYFVGWGIPMIVVGITAAASPDIGNYGGSEFCWIVDFTVSLAAFFGIAAAMVVLTCAMFIWASMHVNRAPSMAQLQAYELRDQNPDHKDVPNHRGENGIERQTGTDNESVVTHRTGISGMSSVMDSEYTFAKQITAAVLMLLGFVGTWTFGALAVTQEDFLVIVFCYLYAGTAVGLGLFIFVYNCGMRIDVKYNWKKTCGCTQKDRYTVAVTSNQTNPSVNNGHVVQRRQSASSVDSNNTNKSNNTNHSYPSVVSGSRKTSKCNYVPSQTNTGTDASIDSSTQDNAGRVHNYDKNHRSNGYAQRYHKQARSRSKNHKHSRYSQVSRDGQEVMAVPPPMVPMIPNGAGRTGSSSSFPIAHMHHVDPNHQSPASSNSYLPQHVLYMGSQPRMVPLPQELHSSHSGHLGLYPQPEALCTTQSWDALRENSLPRSTASSERFVRNRDRTGFVQQPVQQHFIDCPHEGSMPRAMSGKKQSREELRKGSASKNSSRDHLPRHEDIAEYPTAEMNPLLQRTQRPSVCKPPTYEEVAVLPESQALIGGNMQREVEPVNGSESDHSRVLTSKEYQMSQNGLSGDKRETSV</sequence>
<dbReference type="EnsemblMetazoa" id="XM_030986023">
    <property type="protein sequence ID" value="XP_030841883"/>
    <property type="gene ID" value="LOC762521"/>
</dbReference>
<dbReference type="Gene3D" id="3.80.10.10">
    <property type="entry name" value="Ribonuclease Inhibitor"/>
    <property type="match status" value="1"/>
</dbReference>
<evidence type="ECO:0000256" key="1">
    <source>
        <dbReference type="ARBA" id="ARBA00004141"/>
    </source>
</evidence>
<evidence type="ECO:0000313" key="21">
    <source>
        <dbReference type="Proteomes" id="UP000007110"/>
    </source>
</evidence>
<name>A0A7M7NX94_STRPU</name>
<evidence type="ECO:0000256" key="7">
    <source>
        <dbReference type="ARBA" id="ARBA00022989"/>
    </source>
</evidence>
<evidence type="ECO:0000256" key="14">
    <source>
        <dbReference type="SAM" id="MobiDB-lite"/>
    </source>
</evidence>
<dbReference type="SMART" id="SM00303">
    <property type="entry name" value="GPS"/>
    <property type="match status" value="1"/>
</dbReference>
<dbReference type="Gene3D" id="2.60.40.10">
    <property type="entry name" value="Immunoglobulins"/>
    <property type="match status" value="1"/>
</dbReference>
<dbReference type="InterPro" id="IPR046338">
    <property type="entry name" value="GAIN_dom_sf"/>
</dbReference>
<feature type="compositionally biased region" description="Basic residues" evidence="14">
    <location>
        <begin position="1175"/>
        <end position="1191"/>
    </location>
</feature>
<dbReference type="GO" id="GO:0007166">
    <property type="term" value="P:cell surface receptor signaling pathway"/>
    <property type="evidence" value="ECO:0000318"/>
    <property type="project" value="GO_Central"/>
</dbReference>
<evidence type="ECO:0000256" key="6">
    <source>
        <dbReference type="ARBA" id="ARBA00022737"/>
    </source>
</evidence>
<keyword evidence="9 15" id="KW-0472">Membrane</keyword>
<accession>A0A7M7NX94</accession>
<dbReference type="InterPro" id="IPR000483">
    <property type="entry name" value="Cys-rich_flank_reg_C"/>
</dbReference>
<evidence type="ECO:0000256" key="2">
    <source>
        <dbReference type="ARBA" id="ARBA00007343"/>
    </source>
</evidence>
<dbReference type="FunCoup" id="A0A7M7NX94">
    <property type="interactions" value="1216"/>
</dbReference>
<organism evidence="20 21">
    <name type="scientific">Strongylocentrotus purpuratus</name>
    <name type="common">Purple sea urchin</name>
    <dbReference type="NCBI Taxonomy" id="7668"/>
    <lineage>
        <taxon>Eukaryota</taxon>
        <taxon>Metazoa</taxon>
        <taxon>Echinodermata</taxon>
        <taxon>Eleutherozoa</taxon>
        <taxon>Echinozoa</taxon>
        <taxon>Echinoidea</taxon>
        <taxon>Euechinoidea</taxon>
        <taxon>Echinacea</taxon>
        <taxon>Camarodonta</taxon>
        <taxon>Echinidea</taxon>
        <taxon>Strongylocentrotidae</taxon>
        <taxon>Strongylocentrotus</taxon>
    </lineage>
</organism>
<feature type="compositionally biased region" description="Polar residues" evidence="14">
    <location>
        <begin position="1083"/>
        <end position="1103"/>
    </location>
</feature>
<evidence type="ECO:0000313" key="20">
    <source>
        <dbReference type="EnsemblMetazoa" id="XP_030841883"/>
    </source>
</evidence>
<dbReference type="InterPro" id="IPR000832">
    <property type="entry name" value="GPCR_2_secretin-like"/>
</dbReference>
<keyword evidence="21" id="KW-1185">Reference proteome</keyword>
<dbReference type="InterPro" id="IPR001611">
    <property type="entry name" value="Leu-rich_rpt"/>
</dbReference>
<dbReference type="OMA" id="DETEEMH"/>
<evidence type="ECO:0008006" key="22">
    <source>
        <dbReference type="Google" id="ProtNLM"/>
    </source>
</evidence>
<dbReference type="InterPro" id="IPR032675">
    <property type="entry name" value="LRR_dom_sf"/>
</dbReference>
<feature type="transmembrane region" description="Helical" evidence="15">
    <location>
        <begin position="757"/>
        <end position="779"/>
    </location>
</feature>